<protein>
    <submittedName>
        <fullName evidence="1">Uncharacterized protein</fullName>
    </submittedName>
</protein>
<proteinExistence type="predicted"/>
<evidence type="ECO:0000313" key="1">
    <source>
        <dbReference type="EMBL" id="AAU48389.1"/>
    </source>
</evidence>
<sequence length="42" mass="4760">MARCAFALRYFPGLMNWPARRESAPAALPTRSAHRIIFAGKR</sequence>
<dbReference type="EMBL" id="CP000010">
    <property type="protein sequence ID" value="AAU48389.1"/>
    <property type="molecule type" value="Genomic_DNA"/>
</dbReference>
<dbReference type="AlphaFoldDB" id="A0A0H2WG12"/>
<evidence type="ECO:0000313" key="2">
    <source>
        <dbReference type="Proteomes" id="UP000006693"/>
    </source>
</evidence>
<reference evidence="1 2" key="1">
    <citation type="journal article" date="2004" name="Proc. Natl. Acad. Sci. U.S.A.">
        <title>Structural flexibility in the Burkholderia mallei genome.</title>
        <authorList>
            <person name="Nierman W.C."/>
            <person name="DeShazer D."/>
            <person name="Kim H.S."/>
            <person name="Tettelin H."/>
            <person name="Nelson K.E."/>
            <person name="Feldblyum T."/>
            <person name="Ulrich R.L."/>
            <person name="Ronning C.M."/>
            <person name="Brinkac L.M."/>
            <person name="Daugherty S.C."/>
            <person name="Davidsen T.D."/>
            <person name="Deboy R.T."/>
            <person name="Dimitrov G."/>
            <person name="Dodson R.J."/>
            <person name="Durkin A.S."/>
            <person name="Gwinn M.L."/>
            <person name="Haft D.H."/>
            <person name="Khouri H."/>
            <person name="Kolonay J.F."/>
            <person name="Madupu R."/>
            <person name="Mohammoud Y."/>
            <person name="Nelson W.C."/>
            <person name="Radune D."/>
            <person name="Romero C.M."/>
            <person name="Sarria S."/>
            <person name="Selengut J."/>
            <person name="Shamblin C."/>
            <person name="Sullivan S.A."/>
            <person name="White O."/>
            <person name="Yu Y."/>
            <person name="Zafar N."/>
            <person name="Zhou L."/>
            <person name="Fraser C.M."/>
        </authorList>
    </citation>
    <scope>NUCLEOTIDE SEQUENCE [LARGE SCALE GENOMIC DNA]</scope>
    <source>
        <strain evidence="1 2">ATCC 23344</strain>
    </source>
</reference>
<keyword evidence="2" id="KW-1185">Reference proteome</keyword>
<name>A0A0H2WG12_BURMA</name>
<gene>
    <name evidence="1" type="ordered locus">BMA2900</name>
</gene>
<dbReference type="HOGENOM" id="CLU_3248394_0_0_4"/>
<accession>A0A0H2WG12</accession>
<dbReference type="KEGG" id="bma:BMA2900"/>
<organism evidence="1 2">
    <name type="scientific">Burkholderia mallei (strain ATCC 23344)</name>
    <dbReference type="NCBI Taxonomy" id="243160"/>
    <lineage>
        <taxon>Bacteria</taxon>
        <taxon>Pseudomonadati</taxon>
        <taxon>Pseudomonadota</taxon>
        <taxon>Betaproteobacteria</taxon>
        <taxon>Burkholderiales</taxon>
        <taxon>Burkholderiaceae</taxon>
        <taxon>Burkholderia</taxon>
        <taxon>pseudomallei group</taxon>
    </lineage>
</organism>
<dbReference type="Proteomes" id="UP000006693">
    <property type="component" value="Chromosome 1"/>
</dbReference>